<protein>
    <submittedName>
        <fullName evidence="1">Uncharacterized protein</fullName>
    </submittedName>
</protein>
<keyword evidence="2" id="KW-1185">Reference proteome</keyword>
<evidence type="ECO:0000313" key="2">
    <source>
        <dbReference type="Proteomes" id="UP001303046"/>
    </source>
</evidence>
<dbReference type="EMBL" id="JAVFWL010000002">
    <property type="protein sequence ID" value="KAK6733008.1"/>
    <property type="molecule type" value="Genomic_DNA"/>
</dbReference>
<accession>A0ABR1C6F5</accession>
<reference evidence="1 2" key="1">
    <citation type="submission" date="2023-08" db="EMBL/GenBank/DDBJ databases">
        <title>A Necator americanus chromosomal reference genome.</title>
        <authorList>
            <person name="Ilik V."/>
            <person name="Petrzelkova K.J."/>
            <person name="Pardy F."/>
            <person name="Fuh T."/>
            <person name="Niatou-Singa F.S."/>
            <person name="Gouil Q."/>
            <person name="Baker L."/>
            <person name="Ritchie M.E."/>
            <person name="Jex A.R."/>
            <person name="Gazzola D."/>
            <person name="Li H."/>
            <person name="Toshio Fujiwara R."/>
            <person name="Zhan B."/>
            <person name="Aroian R.V."/>
            <person name="Pafco B."/>
            <person name="Schwarz E.M."/>
        </authorList>
    </citation>
    <scope>NUCLEOTIDE SEQUENCE [LARGE SCALE GENOMIC DNA]</scope>
    <source>
        <strain evidence="1 2">Aroian</strain>
        <tissue evidence="1">Whole animal</tissue>
    </source>
</reference>
<evidence type="ECO:0000313" key="1">
    <source>
        <dbReference type="EMBL" id="KAK6733008.1"/>
    </source>
</evidence>
<dbReference type="Proteomes" id="UP001303046">
    <property type="component" value="Unassembled WGS sequence"/>
</dbReference>
<gene>
    <name evidence="1" type="primary">Necator_chrII.g4818</name>
    <name evidence="1" type="ORF">RB195_017026</name>
</gene>
<sequence>MVDTVRSPGQPAADSGRSGCECTNAGIWLKRLNVTREECRRILSNSALELWRGLYFEKDRLRFTNSDLRGPICYDEAPG</sequence>
<organism evidence="1 2">
    <name type="scientific">Necator americanus</name>
    <name type="common">Human hookworm</name>
    <dbReference type="NCBI Taxonomy" id="51031"/>
    <lineage>
        <taxon>Eukaryota</taxon>
        <taxon>Metazoa</taxon>
        <taxon>Ecdysozoa</taxon>
        <taxon>Nematoda</taxon>
        <taxon>Chromadorea</taxon>
        <taxon>Rhabditida</taxon>
        <taxon>Rhabditina</taxon>
        <taxon>Rhabditomorpha</taxon>
        <taxon>Strongyloidea</taxon>
        <taxon>Ancylostomatidae</taxon>
        <taxon>Bunostominae</taxon>
        <taxon>Necator</taxon>
    </lineage>
</organism>
<proteinExistence type="predicted"/>
<comment type="caution">
    <text evidence="1">The sequence shown here is derived from an EMBL/GenBank/DDBJ whole genome shotgun (WGS) entry which is preliminary data.</text>
</comment>
<name>A0ABR1C6F5_NECAM</name>